<protein>
    <submittedName>
        <fullName evidence="1">Uncharacterized protein</fullName>
    </submittedName>
</protein>
<dbReference type="AlphaFoldDB" id="A0A6C0I6U5"/>
<dbReference type="EMBL" id="MN740120">
    <property type="protein sequence ID" value="QHT88624.1"/>
    <property type="molecule type" value="Genomic_DNA"/>
</dbReference>
<organism evidence="1">
    <name type="scientific">viral metagenome</name>
    <dbReference type="NCBI Taxonomy" id="1070528"/>
    <lineage>
        <taxon>unclassified sequences</taxon>
        <taxon>metagenomes</taxon>
        <taxon>organismal metagenomes</taxon>
    </lineage>
</organism>
<evidence type="ECO:0000313" key="1">
    <source>
        <dbReference type="EMBL" id="QHT88624.1"/>
    </source>
</evidence>
<name>A0A6C0I6U5_9ZZZZ</name>
<reference evidence="1" key="1">
    <citation type="journal article" date="2020" name="Nature">
        <title>Giant virus diversity and host interactions through global metagenomics.</title>
        <authorList>
            <person name="Schulz F."/>
            <person name="Roux S."/>
            <person name="Paez-Espino D."/>
            <person name="Jungbluth S."/>
            <person name="Walsh D.A."/>
            <person name="Denef V.J."/>
            <person name="McMahon K.D."/>
            <person name="Konstantinidis K.T."/>
            <person name="Eloe-Fadrosh E.A."/>
            <person name="Kyrpides N.C."/>
            <person name="Woyke T."/>
        </authorList>
    </citation>
    <scope>NUCLEOTIDE SEQUENCE</scope>
    <source>
        <strain evidence="1">GVMAG-M-3300023184-51</strain>
    </source>
</reference>
<sequence>MSAAKNPNITTIFNDHFNEFINDICNVFPDNVRILAAKNALSTIRRANPKMIIKIWINYIATPYKSQIEKGDISFFLNKDYTTDLGDYAQSDNIMEYINMLRDPIRNMGQDNQAKAMKYIQNLSKIAELF</sequence>
<proteinExistence type="predicted"/>
<accession>A0A6C0I6U5</accession>